<dbReference type="EMBL" id="CAJOBI010344803">
    <property type="protein sequence ID" value="CAF5216957.1"/>
    <property type="molecule type" value="Genomic_DNA"/>
</dbReference>
<name>A0A8S3JC23_9BILA</name>
<organism evidence="1 2">
    <name type="scientific">Rotaria magnacalcarata</name>
    <dbReference type="NCBI Taxonomy" id="392030"/>
    <lineage>
        <taxon>Eukaryota</taxon>
        <taxon>Metazoa</taxon>
        <taxon>Spiralia</taxon>
        <taxon>Gnathifera</taxon>
        <taxon>Rotifera</taxon>
        <taxon>Eurotatoria</taxon>
        <taxon>Bdelloidea</taxon>
        <taxon>Philodinida</taxon>
        <taxon>Philodinidae</taxon>
        <taxon>Rotaria</taxon>
    </lineage>
</organism>
<sequence length="72" mass="8292">IESTNHQGYFAYLNGSHKNLKSINVSSNNKAQATSIFRRQTKPTNLSFLKDGRLVILYEHPYHLSIHDLSNY</sequence>
<accession>A0A8S3JC23</accession>
<dbReference type="Proteomes" id="UP000676336">
    <property type="component" value="Unassembled WGS sequence"/>
</dbReference>
<gene>
    <name evidence="1" type="ORF">SMN809_LOCUS80259</name>
</gene>
<dbReference type="AlphaFoldDB" id="A0A8S3JC23"/>
<protein>
    <submittedName>
        <fullName evidence="1">Uncharacterized protein</fullName>
    </submittedName>
</protein>
<reference evidence="1" key="1">
    <citation type="submission" date="2021-02" db="EMBL/GenBank/DDBJ databases">
        <authorList>
            <person name="Nowell W R."/>
        </authorList>
    </citation>
    <scope>NUCLEOTIDE SEQUENCE</scope>
</reference>
<feature type="non-terminal residue" evidence="1">
    <location>
        <position position="1"/>
    </location>
</feature>
<evidence type="ECO:0000313" key="1">
    <source>
        <dbReference type="EMBL" id="CAF5216957.1"/>
    </source>
</evidence>
<evidence type="ECO:0000313" key="2">
    <source>
        <dbReference type="Proteomes" id="UP000676336"/>
    </source>
</evidence>
<comment type="caution">
    <text evidence="1">The sequence shown here is derived from an EMBL/GenBank/DDBJ whole genome shotgun (WGS) entry which is preliminary data.</text>
</comment>
<proteinExistence type="predicted"/>